<dbReference type="Proteomes" id="UP000029093">
    <property type="component" value="Unassembled WGS sequence"/>
</dbReference>
<evidence type="ECO:0000313" key="2">
    <source>
        <dbReference type="EMBL" id="KFI49085.1"/>
    </source>
</evidence>
<feature type="region of interest" description="Disordered" evidence="1">
    <location>
        <begin position="28"/>
        <end position="51"/>
    </location>
</feature>
<keyword evidence="3" id="KW-1185">Reference proteome</keyword>
<gene>
    <name evidence="2" type="ORF">BBOU_0181</name>
</gene>
<reference evidence="2 3" key="1">
    <citation type="submission" date="2014-03" db="EMBL/GenBank/DDBJ databases">
        <title>Genomics of Bifidobacteria.</title>
        <authorList>
            <person name="Ventura M."/>
            <person name="Milani C."/>
            <person name="Lugli G.A."/>
        </authorList>
    </citation>
    <scope>NUCLEOTIDE SEQUENCE [LARGE SCALE GENOMIC DNA]</scope>
    <source>
        <strain evidence="2 3">LMG 10736</strain>
    </source>
</reference>
<proteinExistence type="predicted"/>
<organism evidence="2 3">
    <name type="scientific">Bifidobacterium boum</name>
    <dbReference type="NCBI Taxonomy" id="78343"/>
    <lineage>
        <taxon>Bacteria</taxon>
        <taxon>Bacillati</taxon>
        <taxon>Actinomycetota</taxon>
        <taxon>Actinomycetes</taxon>
        <taxon>Bifidobacteriales</taxon>
        <taxon>Bifidobacteriaceae</taxon>
        <taxon>Bifidobacterium</taxon>
    </lineage>
</organism>
<protein>
    <submittedName>
        <fullName evidence="2">Uncharacterized protein</fullName>
    </submittedName>
</protein>
<dbReference type="EMBL" id="JGYQ01000003">
    <property type="protein sequence ID" value="KFI49085.1"/>
    <property type="molecule type" value="Genomic_DNA"/>
</dbReference>
<comment type="caution">
    <text evidence="2">The sequence shown here is derived from an EMBL/GenBank/DDBJ whole genome shotgun (WGS) entry which is preliminary data.</text>
</comment>
<accession>A0A086ZRD5</accession>
<feature type="compositionally biased region" description="Basic and acidic residues" evidence="1">
    <location>
        <begin position="38"/>
        <end position="51"/>
    </location>
</feature>
<sequence>MRPYGDAPYTMNGQGDFYVLLTMRSAPRRQQPGARVQSLRDAHDDTKHDGHAERFRTCRQPTGINTSGTISHNITAFNGETMLAKQGDHHHGHLRMPAAGSLQLLCTARTHRIRATRHRRRVSDGNRER</sequence>
<name>A0A086ZRD5_9BIFI</name>
<evidence type="ECO:0000313" key="3">
    <source>
        <dbReference type="Proteomes" id="UP000029093"/>
    </source>
</evidence>
<dbReference type="AlphaFoldDB" id="A0A086ZRD5"/>
<evidence type="ECO:0000256" key="1">
    <source>
        <dbReference type="SAM" id="MobiDB-lite"/>
    </source>
</evidence>